<dbReference type="InterPro" id="IPR011705">
    <property type="entry name" value="BACK"/>
</dbReference>
<name>A0A9N9WZP9_PHACE</name>
<dbReference type="OrthoDB" id="10027872at2759"/>
<evidence type="ECO:0000256" key="1">
    <source>
        <dbReference type="ARBA" id="ARBA00022441"/>
    </source>
</evidence>
<dbReference type="PANTHER" id="PTHR45632:SF3">
    <property type="entry name" value="KELCH-LIKE PROTEIN 32"/>
    <property type="match status" value="1"/>
</dbReference>
<dbReference type="SMART" id="SM00875">
    <property type="entry name" value="BACK"/>
    <property type="match status" value="1"/>
</dbReference>
<dbReference type="InterPro" id="IPR011333">
    <property type="entry name" value="SKP1/BTB/POZ_sf"/>
</dbReference>
<dbReference type="Gene3D" id="2.120.10.80">
    <property type="entry name" value="Kelch-type beta propeller"/>
    <property type="match status" value="1"/>
</dbReference>
<dbReference type="Gene3D" id="1.25.40.420">
    <property type="match status" value="1"/>
</dbReference>
<evidence type="ECO:0000256" key="2">
    <source>
        <dbReference type="ARBA" id="ARBA00022737"/>
    </source>
</evidence>
<feature type="domain" description="BTB" evidence="3">
    <location>
        <begin position="8"/>
        <end position="75"/>
    </location>
</feature>
<dbReference type="PROSITE" id="PS50097">
    <property type="entry name" value="BTB"/>
    <property type="match status" value="1"/>
</dbReference>
<reference evidence="4" key="2">
    <citation type="submission" date="2022-10" db="EMBL/GenBank/DDBJ databases">
        <authorList>
            <consortium name="ENA_rothamsted_submissions"/>
            <consortium name="culmorum"/>
            <person name="King R."/>
        </authorList>
    </citation>
    <scope>NUCLEOTIDE SEQUENCE</scope>
</reference>
<dbReference type="AlphaFoldDB" id="A0A9N9WZP9"/>
<dbReference type="Proteomes" id="UP001153737">
    <property type="component" value="Chromosome 16"/>
</dbReference>
<dbReference type="SMART" id="SM00225">
    <property type="entry name" value="BTB"/>
    <property type="match status" value="1"/>
</dbReference>
<keyword evidence="5" id="KW-1185">Reference proteome</keyword>
<organism evidence="4 5">
    <name type="scientific">Phaedon cochleariae</name>
    <name type="common">Mustard beetle</name>
    <dbReference type="NCBI Taxonomy" id="80249"/>
    <lineage>
        <taxon>Eukaryota</taxon>
        <taxon>Metazoa</taxon>
        <taxon>Ecdysozoa</taxon>
        <taxon>Arthropoda</taxon>
        <taxon>Hexapoda</taxon>
        <taxon>Insecta</taxon>
        <taxon>Pterygota</taxon>
        <taxon>Neoptera</taxon>
        <taxon>Endopterygota</taxon>
        <taxon>Coleoptera</taxon>
        <taxon>Polyphaga</taxon>
        <taxon>Cucujiformia</taxon>
        <taxon>Chrysomeloidea</taxon>
        <taxon>Chrysomelidae</taxon>
        <taxon>Chrysomelinae</taxon>
        <taxon>Chrysomelini</taxon>
        <taxon>Phaedon</taxon>
    </lineage>
</organism>
<protein>
    <recommendedName>
        <fullName evidence="3">BTB domain-containing protein</fullName>
    </recommendedName>
</protein>
<dbReference type="InterPro" id="IPR015915">
    <property type="entry name" value="Kelch-typ_b-propeller"/>
</dbReference>
<reference evidence="4" key="1">
    <citation type="submission" date="2022-01" db="EMBL/GenBank/DDBJ databases">
        <authorList>
            <person name="King R."/>
        </authorList>
    </citation>
    <scope>NUCLEOTIDE SEQUENCE</scope>
</reference>
<accession>A0A9N9WZP9</accession>
<dbReference type="EMBL" id="OU896722">
    <property type="protein sequence ID" value="CAG9817805.1"/>
    <property type="molecule type" value="Genomic_DNA"/>
</dbReference>
<dbReference type="InterPro" id="IPR000210">
    <property type="entry name" value="BTB/POZ_dom"/>
</dbReference>
<evidence type="ECO:0000313" key="5">
    <source>
        <dbReference type="Proteomes" id="UP001153737"/>
    </source>
</evidence>
<dbReference type="SUPFAM" id="SSF54695">
    <property type="entry name" value="POZ domain"/>
    <property type="match status" value="1"/>
</dbReference>
<dbReference type="Pfam" id="PF00651">
    <property type="entry name" value="BTB"/>
    <property type="match status" value="1"/>
</dbReference>
<dbReference type="Gene3D" id="3.30.710.10">
    <property type="entry name" value="Potassium Channel Kv1.1, Chain A"/>
    <property type="match status" value="1"/>
</dbReference>
<sequence length="582" mass="68467">MSADETDENIVLKIDNSSVIIKKRDLISNSDYFKAMFESDFVEKTLKVIPLKGVDLKAMNIILKLISDDSYDDEDILIVLQTACMLQFRNIKKVCLERITELLSWKTSLEIWLVTEQLDVQPLFLKAKRLSLEEFVMVKETDSILQLNLQQLCSYLGHVNLKTDNELSVFQTAMKWWYENGKVYKENYMKIILQLLSCVDYKKLLNTHMNEIITYPDLANVKEIREVLECLAQMHRGLTTMEFSGNCQEIAEKLLLPCRSRYLASCPCILVECKNAKKDVNSMIYYDSNGKQFKKFFTIDDPKYESLEGCKFIGYKEYVFMYGGEYLIGRGKWNYNLWVFDTIRERWERKCVLPYPRRHFDTCIVGTKLFITGGTGTFRVTQENTFWYDFKNDKWSTQLRLPFFDRHLKCCCFSNKYFILSISNKCGYFLIDEDFGNWMKMPLNIDDSLLKNQSDFGLFTYEDKFYVKGKDLIEFTSTGDKITVSSVKNITNKDCDKMEITVCDDTVYTLYEYRLDNKETFSLERYHMKTGRIDFIFQDIDNDSIIEADGEQFKFSKTLKLFSFNHYSLVDTNEVINDSFNV</sequence>
<evidence type="ECO:0000313" key="4">
    <source>
        <dbReference type="EMBL" id="CAG9817805.1"/>
    </source>
</evidence>
<evidence type="ECO:0000259" key="3">
    <source>
        <dbReference type="PROSITE" id="PS50097"/>
    </source>
</evidence>
<keyword evidence="1" id="KW-0880">Kelch repeat</keyword>
<gene>
    <name evidence="4" type="ORF">PHAECO_LOCUS5240</name>
</gene>
<proteinExistence type="predicted"/>
<dbReference type="PANTHER" id="PTHR45632">
    <property type="entry name" value="LD33804P"/>
    <property type="match status" value="1"/>
</dbReference>
<dbReference type="SUPFAM" id="SSF117281">
    <property type="entry name" value="Kelch motif"/>
    <property type="match status" value="1"/>
</dbReference>
<keyword evidence="2" id="KW-0677">Repeat</keyword>
<dbReference type="Pfam" id="PF07707">
    <property type="entry name" value="BACK"/>
    <property type="match status" value="1"/>
</dbReference>